<organism evidence="2 3">
    <name type="scientific">Nephila pilipes</name>
    <name type="common">Giant wood spider</name>
    <name type="synonym">Nephila maculata</name>
    <dbReference type="NCBI Taxonomy" id="299642"/>
    <lineage>
        <taxon>Eukaryota</taxon>
        <taxon>Metazoa</taxon>
        <taxon>Ecdysozoa</taxon>
        <taxon>Arthropoda</taxon>
        <taxon>Chelicerata</taxon>
        <taxon>Arachnida</taxon>
        <taxon>Araneae</taxon>
        <taxon>Araneomorphae</taxon>
        <taxon>Entelegynae</taxon>
        <taxon>Araneoidea</taxon>
        <taxon>Nephilidae</taxon>
        <taxon>Nephila</taxon>
    </lineage>
</organism>
<keyword evidence="3" id="KW-1185">Reference proteome</keyword>
<sequence length="39" mass="4244">GHWVPGLSSLGERGEDRQGSGSGWTRMLERELGSEGEKD</sequence>
<evidence type="ECO:0000313" key="3">
    <source>
        <dbReference type="Proteomes" id="UP000887013"/>
    </source>
</evidence>
<protein>
    <submittedName>
        <fullName evidence="2">Uncharacterized protein</fullName>
    </submittedName>
</protein>
<gene>
    <name evidence="2" type="ORF">NPIL_439831</name>
</gene>
<comment type="caution">
    <text evidence="2">The sequence shown here is derived from an EMBL/GenBank/DDBJ whole genome shotgun (WGS) entry which is preliminary data.</text>
</comment>
<feature type="non-terminal residue" evidence="2">
    <location>
        <position position="1"/>
    </location>
</feature>
<feature type="region of interest" description="Disordered" evidence="1">
    <location>
        <begin position="1"/>
        <end position="39"/>
    </location>
</feature>
<dbReference type="EMBL" id="BMAW01070953">
    <property type="protein sequence ID" value="GFT75876.1"/>
    <property type="molecule type" value="Genomic_DNA"/>
</dbReference>
<accession>A0A8X6U390</accession>
<dbReference type="AlphaFoldDB" id="A0A8X6U390"/>
<evidence type="ECO:0000256" key="1">
    <source>
        <dbReference type="SAM" id="MobiDB-lite"/>
    </source>
</evidence>
<feature type="compositionally biased region" description="Basic and acidic residues" evidence="1">
    <location>
        <begin position="27"/>
        <end position="39"/>
    </location>
</feature>
<evidence type="ECO:0000313" key="2">
    <source>
        <dbReference type="EMBL" id="GFT75876.1"/>
    </source>
</evidence>
<name>A0A8X6U390_NEPPI</name>
<proteinExistence type="predicted"/>
<reference evidence="2" key="1">
    <citation type="submission" date="2020-08" db="EMBL/GenBank/DDBJ databases">
        <title>Multicomponent nature underlies the extraordinary mechanical properties of spider dragline silk.</title>
        <authorList>
            <person name="Kono N."/>
            <person name="Nakamura H."/>
            <person name="Mori M."/>
            <person name="Yoshida Y."/>
            <person name="Ohtoshi R."/>
            <person name="Malay A.D."/>
            <person name="Moran D.A.P."/>
            <person name="Tomita M."/>
            <person name="Numata K."/>
            <person name="Arakawa K."/>
        </authorList>
    </citation>
    <scope>NUCLEOTIDE SEQUENCE</scope>
</reference>
<dbReference type="Proteomes" id="UP000887013">
    <property type="component" value="Unassembled WGS sequence"/>
</dbReference>